<dbReference type="Ensembl" id="ENSPKIT00000028503.1">
    <property type="protein sequence ID" value="ENSPKIP00000004520.1"/>
    <property type="gene ID" value="ENSPKIG00000021588.1"/>
</dbReference>
<sequence>GERASAFCFSTVRKPPPIKSSSTVFQLLSPILCVSIGEVSLPVCVYWRGLTSCVCVPIGEVSLPVCVPIGEVSLPVCVPIGEVSLPVCVPIAEVSLPVWVCC</sequence>
<name>A0A3B3QFZ3_9TELE</name>
<reference evidence="1" key="2">
    <citation type="submission" date="2025-09" db="UniProtKB">
        <authorList>
            <consortium name="Ensembl"/>
        </authorList>
    </citation>
    <scope>IDENTIFICATION</scope>
</reference>
<dbReference type="AlphaFoldDB" id="A0A3B3QFZ3"/>
<evidence type="ECO:0000313" key="1">
    <source>
        <dbReference type="Ensembl" id="ENSPKIP00000004520.1"/>
    </source>
</evidence>
<protein>
    <submittedName>
        <fullName evidence="1">Uncharacterized protein</fullName>
    </submittedName>
</protein>
<proteinExistence type="predicted"/>
<organism evidence="1 2">
    <name type="scientific">Paramormyrops kingsleyae</name>
    <dbReference type="NCBI Taxonomy" id="1676925"/>
    <lineage>
        <taxon>Eukaryota</taxon>
        <taxon>Metazoa</taxon>
        <taxon>Chordata</taxon>
        <taxon>Craniata</taxon>
        <taxon>Vertebrata</taxon>
        <taxon>Euteleostomi</taxon>
        <taxon>Actinopterygii</taxon>
        <taxon>Neopterygii</taxon>
        <taxon>Teleostei</taxon>
        <taxon>Osteoglossocephala</taxon>
        <taxon>Osteoglossomorpha</taxon>
        <taxon>Osteoglossiformes</taxon>
        <taxon>Mormyridae</taxon>
        <taxon>Paramormyrops</taxon>
    </lineage>
</organism>
<evidence type="ECO:0000313" key="2">
    <source>
        <dbReference type="Proteomes" id="UP000261540"/>
    </source>
</evidence>
<dbReference type="Proteomes" id="UP000261540">
    <property type="component" value="Unplaced"/>
</dbReference>
<accession>A0A3B3QFZ3</accession>
<keyword evidence="2" id="KW-1185">Reference proteome</keyword>
<reference evidence="1" key="1">
    <citation type="submission" date="2025-08" db="UniProtKB">
        <authorList>
            <consortium name="Ensembl"/>
        </authorList>
    </citation>
    <scope>IDENTIFICATION</scope>
</reference>